<dbReference type="SMART" id="SM00283">
    <property type="entry name" value="MA"/>
    <property type="match status" value="1"/>
</dbReference>
<evidence type="ECO:0000313" key="11">
    <source>
        <dbReference type="EMBL" id="NMG25030.1"/>
    </source>
</evidence>
<accession>A0ABX1PKE4</accession>
<evidence type="ECO:0000256" key="8">
    <source>
        <dbReference type="SAM" id="Phobius"/>
    </source>
</evidence>
<gene>
    <name evidence="11" type="ORF">GO606_09880</name>
</gene>
<dbReference type="PROSITE" id="PS50111">
    <property type="entry name" value="CHEMOTAXIS_TRANSDUC_2"/>
    <property type="match status" value="1"/>
</dbReference>
<dbReference type="Proteomes" id="UP000615989">
    <property type="component" value="Unassembled WGS sequence"/>
</dbReference>
<feature type="transmembrane region" description="Helical" evidence="8">
    <location>
        <begin position="154"/>
        <end position="176"/>
    </location>
</feature>
<dbReference type="EMBL" id="WTVG01000023">
    <property type="protein sequence ID" value="NMG25030.1"/>
    <property type="molecule type" value="Genomic_DNA"/>
</dbReference>
<keyword evidence="12" id="KW-1185">Reference proteome</keyword>
<feature type="domain" description="HAMP" evidence="10">
    <location>
        <begin position="178"/>
        <end position="232"/>
    </location>
</feature>
<keyword evidence="5 7" id="KW-0807">Transducer</keyword>
<dbReference type="SUPFAM" id="SSF58104">
    <property type="entry name" value="Methyl-accepting chemotaxis protein (MCP) signaling domain"/>
    <property type="match status" value="1"/>
</dbReference>
<dbReference type="InterPro" id="IPR004090">
    <property type="entry name" value="Chemotax_Me-accpt_rcpt"/>
</dbReference>
<evidence type="ECO:0000256" key="7">
    <source>
        <dbReference type="PROSITE-ProRule" id="PRU00284"/>
    </source>
</evidence>
<evidence type="ECO:0000256" key="5">
    <source>
        <dbReference type="ARBA" id="ARBA00023224"/>
    </source>
</evidence>
<evidence type="ECO:0000256" key="4">
    <source>
        <dbReference type="ARBA" id="ARBA00023136"/>
    </source>
</evidence>
<sequence length="509" mass="54743">MGYLRTISGRLTLLYVVIISAVLAAFGGLNYYQASKNRQAQIDKELDQVTGRVQISLPGILWNLDQEQLQKVLVSEAGSELVDGILISDESGKVSGGVVRENGQIVAAATVAKHDGPSRQVSLVFNNDGKPTPVGTATVFISTETLDQALRHNLLLILGEILVLDVIIVVALYLGIRAVVVKPLLSVKSALQEIAQGEADLTKRLSERSGDEFAEVAHWFNVFIARLQGVFRQVSENSALLAHAAEDTLHISDRASGHSSMQKQMTEQMAEAVGHLTEQVGEASRNASIGSDAAAAADQEAKKSRQVLTESMRGTQELAEHMAAVGNVVQRLAADTTKIEEVLRVIGDIADQTNLLALNAAIEAARAGEQGRGFAVVADEVRKLAERTTHSTHEIQDMVGRIKEGNRQAVEAMNAGKARGETGVRYANQAQTVIDGILDSITRMSDLNGRILAAANSQNKAVEGISGSIDHALRLSDETVEVSRHAAQASEKLERLAGEMRRLTEEFKT</sequence>
<name>A0ABX1PKE4_9RHOO</name>
<evidence type="ECO:0000256" key="2">
    <source>
        <dbReference type="ARBA" id="ARBA00022692"/>
    </source>
</evidence>
<comment type="caution">
    <text evidence="11">The sequence shown here is derived from an EMBL/GenBank/DDBJ whole genome shotgun (WGS) entry which is preliminary data.</text>
</comment>
<proteinExistence type="inferred from homology"/>
<dbReference type="Gene3D" id="1.10.287.950">
    <property type="entry name" value="Methyl-accepting chemotaxis protein"/>
    <property type="match status" value="1"/>
</dbReference>
<reference evidence="11" key="1">
    <citation type="submission" date="2019-12" db="EMBL/GenBank/DDBJ databases">
        <title>Comparative genomics gives insights into the taxonomy of the Azoarcus-Aromatoleum group and reveals separate origins of nif in the plant-associated Azoarcus and non-plant-associated Aromatoleum sub-groups.</title>
        <authorList>
            <person name="Lafos M."/>
            <person name="Maluk M."/>
            <person name="Batista M."/>
            <person name="Junghare M."/>
            <person name="Carmona M."/>
            <person name="Faoro H."/>
            <person name="Cruz L.M."/>
            <person name="Battistoni F."/>
            <person name="De Souza E."/>
            <person name="Pedrosa F."/>
            <person name="Chen W.-M."/>
            <person name="Poole P.S."/>
            <person name="Dixon R.A."/>
            <person name="James E.K."/>
        </authorList>
    </citation>
    <scope>NUCLEOTIDE SEQUENCE</scope>
    <source>
        <strain evidence="11">LuFRes1</strain>
    </source>
</reference>
<evidence type="ECO:0000256" key="3">
    <source>
        <dbReference type="ARBA" id="ARBA00022989"/>
    </source>
</evidence>
<feature type="domain" description="Methyl-accepting transducer" evidence="9">
    <location>
        <begin position="237"/>
        <end position="473"/>
    </location>
</feature>
<evidence type="ECO:0000256" key="6">
    <source>
        <dbReference type="ARBA" id="ARBA00029447"/>
    </source>
</evidence>
<dbReference type="PANTHER" id="PTHR32089">
    <property type="entry name" value="METHYL-ACCEPTING CHEMOTAXIS PROTEIN MCPB"/>
    <property type="match status" value="1"/>
</dbReference>
<dbReference type="PRINTS" id="PR00260">
    <property type="entry name" value="CHEMTRNSDUCR"/>
</dbReference>
<evidence type="ECO:0000259" key="10">
    <source>
        <dbReference type="PROSITE" id="PS50885"/>
    </source>
</evidence>
<evidence type="ECO:0000256" key="1">
    <source>
        <dbReference type="ARBA" id="ARBA00004141"/>
    </source>
</evidence>
<comment type="similarity">
    <text evidence="6">Belongs to the methyl-accepting chemotaxis (MCP) protein family.</text>
</comment>
<dbReference type="InterPro" id="IPR003660">
    <property type="entry name" value="HAMP_dom"/>
</dbReference>
<dbReference type="PANTHER" id="PTHR32089:SF119">
    <property type="entry name" value="METHYL-ACCEPTING CHEMOTAXIS PROTEIN CTPL"/>
    <property type="match status" value="1"/>
</dbReference>
<dbReference type="Pfam" id="PF00672">
    <property type="entry name" value="HAMP"/>
    <property type="match status" value="1"/>
</dbReference>
<evidence type="ECO:0000313" key="12">
    <source>
        <dbReference type="Proteomes" id="UP000615989"/>
    </source>
</evidence>
<dbReference type="SMART" id="SM00304">
    <property type="entry name" value="HAMP"/>
    <property type="match status" value="1"/>
</dbReference>
<keyword evidence="3 8" id="KW-1133">Transmembrane helix</keyword>
<dbReference type="CDD" id="cd06225">
    <property type="entry name" value="HAMP"/>
    <property type="match status" value="1"/>
</dbReference>
<feature type="transmembrane region" description="Helical" evidence="8">
    <location>
        <begin position="12"/>
        <end position="32"/>
    </location>
</feature>
<dbReference type="Pfam" id="PF00015">
    <property type="entry name" value="MCPsignal"/>
    <property type="match status" value="1"/>
</dbReference>
<evidence type="ECO:0000259" key="9">
    <source>
        <dbReference type="PROSITE" id="PS50111"/>
    </source>
</evidence>
<comment type="subcellular location">
    <subcellularLocation>
        <location evidence="1">Membrane</location>
        <topology evidence="1">Multi-pass membrane protein</topology>
    </subcellularLocation>
</comment>
<organism evidence="11 12">
    <name type="scientific">Aromatoleum anaerobium</name>
    <dbReference type="NCBI Taxonomy" id="182180"/>
    <lineage>
        <taxon>Bacteria</taxon>
        <taxon>Pseudomonadati</taxon>
        <taxon>Pseudomonadota</taxon>
        <taxon>Betaproteobacteria</taxon>
        <taxon>Rhodocyclales</taxon>
        <taxon>Rhodocyclaceae</taxon>
        <taxon>Aromatoleum</taxon>
    </lineage>
</organism>
<dbReference type="RefSeq" id="WP_169118401.1">
    <property type="nucleotide sequence ID" value="NZ_WTVG02000037.1"/>
</dbReference>
<dbReference type="PROSITE" id="PS50885">
    <property type="entry name" value="HAMP"/>
    <property type="match status" value="1"/>
</dbReference>
<protein>
    <submittedName>
        <fullName evidence="11">HAMP domain-containing protein</fullName>
    </submittedName>
</protein>
<keyword evidence="2 8" id="KW-0812">Transmembrane</keyword>
<dbReference type="InterPro" id="IPR004089">
    <property type="entry name" value="MCPsignal_dom"/>
</dbReference>
<keyword evidence="4 8" id="KW-0472">Membrane</keyword>